<sequence length="80" mass="8921">MRKSTARPWLWLGLTDWIPTWCTNVSGANLPLQLLRSKTTSARSPSGPGFYMSVWNVSPIASRRRASSWSLDSGARTSRP</sequence>
<reference evidence="2" key="1">
    <citation type="submission" date="2019-12" db="EMBL/GenBank/DDBJ databases">
        <title>An insight into the sialome of adult female Ixodes ricinus ticks feeding for 6 days.</title>
        <authorList>
            <person name="Perner J."/>
            <person name="Ribeiro J.M.C."/>
        </authorList>
    </citation>
    <scope>NUCLEOTIDE SEQUENCE</scope>
    <source>
        <strain evidence="2">Semi-engorged</strain>
        <tissue evidence="2">Salivary glands</tissue>
    </source>
</reference>
<feature type="signal peptide" evidence="1">
    <location>
        <begin position="1"/>
        <end position="27"/>
    </location>
</feature>
<accession>A0A6B0U5I9</accession>
<dbReference type="AlphaFoldDB" id="A0A6B0U5I9"/>
<evidence type="ECO:0000313" key="2">
    <source>
        <dbReference type="EMBL" id="MXU84417.1"/>
    </source>
</evidence>
<organism evidence="2">
    <name type="scientific">Ixodes ricinus</name>
    <name type="common">Common tick</name>
    <name type="synonym">Acarus ricinus</name>
    <dbReference type="NCBI Taxonomy" id="34613"/>
    <lineage>
        <taxon>Eukaryota</taxon>
        <taxon>Metazoa</taxon>
        <taxon>Ecdysozoa</taxon>
        <taxon>Arthropoda</taxon>
        <taxon>Chelicerata</taxon>
        <taxon>Arachnida</taxon>
        <taxon>Acari</taxon>
        <taxon>Parasitiformes</taxon>
        <taxon>Ixodida</taxon>
        <taxon>Ixodoidea</taxon>
        <taxon>Ixodidae</taxon>
        <taxon>Ixodinae</taxon>
        <taxon>Ixodes</taxon>
    </lineage>
</organism>
<name>A0A6B0U5I9_IXORI</name>
<feature type="chain" id="PRO_5025441816" evidence="1">
    <location>
        <begin position="28"/>
        <end position="80"/>
    </location>
</feature>
<protein>
    <submittedName>
        <fullName evidence="2">Putative secreted protein</fullName>
    </submittedName>
</protein>
<proteinExistence type="predicted"/>
<keyword evidence="1" id="KW-0732">Signal</keyword>
<dbReference type="EMBL" id="GIFC01002334">
    <property type="protein sequence ID" value="MXU84417.1"/>
    <property type="molecule type" value="Transcribed_RNA"/>
</dbReference>
<evidence type="ECO:0000256" key="1">
    <source>
        <dbReference type="SAM" id="SignalP"/>
    </source>
</evidence>